<evidence type="ECO:0000313" key="3">
    <source>
        <dbReference type="Proteomes" id="UP001523230"/>
    </source>
</evidence>
<dbReference type="Gene3D" id="2.40.128.270">
    <property type="match status" value="3"/>
</dbReference>
<dbReference type="PROSITE" id="PS51257">
    <property type="entry name" value="PROKAR_LIPOPROTEIN"/>
    <property type="match status" value="1"/>
</dbReference>
<dbReference type="PANTHER" id="PTHR35535">
    <property type="entry name" value="HEAT SHOCK PROTEIN HSLJ"/>
    <property type="match status" value="1"/>
</dbReference>
<comment type="caution">
    <text evidence="2">The sequence shown here is derived from an EMBL/GenBank/DDBJ whole genome shotgun (WGS) entry which is preliminary data.</text>
</comment>
<evidence type="ECO:0000313" key="2">
    <source>
        <dbReference type="EMBL" id="MCM2466728.1"/>
    </source>
</evidence>
<feature type="domain" description="DUF306" evidence="1">
    <location>
        <begin position="282"/>
        <end position="395"/>
    </location>
</feature>
<gene>
    <name evidence="2" type="ORF">DIC75_10510</name>
</gene>
<sequence>MAPNRRRNRNYILAVASLLVIVVACIVAAGCTSTPGAAAGLAGTSWTLASLAGEDGSITPVLDDTAVTAAFSVDGRVGGSAGCNHYSAGYTAEGADLTIEPAVRTEMYCIDPPGVMDQEDRYLALLTEVASYRVEDDLLILADRDGADLLIFEQVVRTPNLPLVGTEWVLESYSTGGDAISSLVGGTTITAQFAADGTVTGNSGCNHYGGEYGLDGTKLSVSSLYSTLMYCTDPGVMEQEARYMSLLGNVSSYRVESNRLTLTDETGTDLLVFVQAREVPPAPLAGTSWTLESYSLNGETVSSVIVGTTITAEFSPDGNVTGSGGCNSYGAGYKVDGMSLSVSSLYSTKMNCNKPEGLMEQENRYFNLLTAATGYRIEGDRLDLLDEDGTGLLSYRAERGDRS</sequence>
<dbReference type="Pfam" id="PF03724">
    <property type="entry name" value="META"/>
    <property type="match status" value="3"/>
</dbReference>
<evidence type="ECO:0000259" key="1">
    <source>
        <dbReference type="Pfam" id="PF03724"/>
    </source>
</evidence>
<dbReference type="InterPro" id="IPR005184">
    <property type="entry name" value="DUF306_Meta_HslJ"/>
</dbReference>
<reference evidence="2 3" key="1">
    <citation type="submission" date="2018-05" db="EMBL/GenBank/DDBJ databases">
        <title>Isolation and characterization of genus Methanoculleus species and their viruses from deep sea marine sediment offshore southwestern Taiwan.</title>
        <authorList>
            <person name="Wei W.-H."/>
            <person name="Chen W.-C."/>
            <person name="Lai M.-C."/>
            <person name="Chen S.-C."/>
        </authorList>
    </citation>
    <scope>NUCLEOTIDE SEQUENCE [LARGE SCALE GENOMIC DNA]</scope>
    <source>
        <strain evidence="2 3">CWC-02</strain>
    </source>
</reference>
<dbReference type="RefSeq" id="WP_250988003.1">
    <property type="nucleotide sequence ID" value="NZ_QFDM01000003.1"/>
</dbReference>
<dbReference type="InterPro" id="IPR038670">
    <property type="entry name" value="HslJ-like_sf"/>
</dbReference>
<organism evidence="2 3">
    <name type="scientific">Methanoculleus oceani</name>
    <dbReference type="NCBI Taxonomy" id="2184756"/>
    <lineage>
        <taxon>Archaea</taxon>
        <taxon>Methanobacteriati</taxon>
        <taxon>Methanobacteriota</taxon>
        <taxon>Stenosarchaea group</taxon>
        <taxon>Methanomicrobia</taxon>
        <taxon>Methanomicrobiales</taxon>
        <taxon>Methanomicrobiaceae</taxon>
        <taxon>Methanoculleus</taxon>
    </lineage>
</organism>
<accession>A0ABD4TDE5</accession>
<dbReference type="EMBL" id="QFDM01000003">
    <property type="protein sequence ID" value="MCM2466728.1"/>
    <property type="molecule type" value="Genomic_DNA"/>
</dbReference>
<dbReference type="PANTHER" id="PTHR35535:SF2">
    <property type="entry name" value="DUF306 DOMAIN-CONTAINING PROTEIN"/>
    <property type="match status" value="1"/>
</dbReference>
<dbReference type="Proteomes" id="UP001523230">
    <property type="component" value="Unassembled WGS sequence"/>
</dbReference>
<name>A0ABD4TDE5_9EURY</name>
<keyword evidence="3" id="KW-1185">Reference proteome</keyword>
<feature type="domain" description="DUF306" evidence="1">
    <location>
        <begin position="39"/>
        <end position="153"/>
    </location>
</feature>
<dbReference type="AlphaFoldDB" id="A0ABD4TDE5"/>
<feature type="domain" description="DUF306" evidence="1">
    <location>
        <begin position="162"/>
        <end position="273"/>
    </location>
</feature>
<proteinExistence type="predicted"/>
<dbReference type="InterPro" id="IPR053147">
    <property type="entry name" value="Hsp_HslJ-like"/>
</dbReference>
<protein>
    <submittedName>
        <fullName evidence="2">META domain-containing protein</fullName>
    </submittedName>
</protein>